<keyword evidence="5" id="KW-0408">Iron</keyword>
<feature type="non-terminal residue" evidence="11">
    <location>
        <position position="1"/>
    </location>
</feature>
<evidence type="ECO:0000256" key="4">
    <source>
        <dbReference type="ARBA" id="ARBA00022692"/>
    </source>
</evidence>
<keyword evidence="8" id="KW-0472">Membrane</keyword>
<feature type="domain" description="TonB-dependent receptor-like beta-barrel" evidence="10">
    <location>
        <begin position="118"/>
        <end position="585"/>
    </location>
</feature>
<evidence type="ECO:0000313" key="11">
    <source>
        <dbReference type="EMBL" id="KAA6318175.1"/>
    </source>
</evidence>
<organism evidence="11">
    <name type="scientific">termite gut metagenome</name>
    <dbReference type="NCBI Taxonomy" id="433724"/>
    <lineage>
        <taxon>unclassified sequences</taxon>
        <taxon>metagenomes</taxon>
        <taxon>organismal metagenomes</taxon>
    </lineage>
</organism>
<evidence type="ECO:0000256" key="5">
    <source>
        <dbReference type="ARBA" id="ARBA00023004"/>
    </source>
</evidence>
<evidence type="ECO:0000256" key="6">
    <source>
        <dbReference type="ARBA" id="ARBA00023065"/>
    </source>
</evidence>
<dbReference type="GO" id="GO:0006826">
    <property type="term" value="P:iron ion transport"/>
    <property type="evidence" value="ECO:0007669"/>
    <property type="project" value="UniProtKB-KW"/>
</dbReference>
<dbReference type="Gene3D" id="2.40.170.20">
    <property type="entry name" value="TonB-dependent receptor, beta-barrel domain"/>
    <property type="match status" value="1"/>
</dbReference>
<dbReference type="InterPro" id="IPR039426">
    <property type="entry name" value="TonB-dep_rcpt-like"/>
</dbReference>
<dbReference type="GO" id="GO:0009279">
    <property type="term" value="C:cell outer membrane"/>
    <property type="evidence" value="ECO:0007669"/>
    <property type="project" value="UniProtKB-SubCell"/>
</dbReference>
<dbReference type="SUPFAM" id="SSF56935">
    <property type="entry name" value="Porins"/>
    <property type="match status" value="1"/>
</dbReference>
<keyword evidence="9" id="KW-0998">Cell outer membrane</keyword>
<gene>
    <name evidence="11" type="ORF">EZS27_031783</name>
</gene>
<evidence type="ECO:0000256" key="3">
    <source>
        <dbReference type="ARBA" id="ARBA00022496"/>
    </source>
</evidence>
<evidence type="ECO:0000256" key="2">
    <source>
        <dbReference type="ARBA" id="ARBA00022448"/>
    </source>
</evidence>
<comment type="subcellular location">
    <subcellularLocation>
        <location evidence="1">Cell outer membrane</location>
        <topology evidence="1">Multi-pass membrane protein</topology>
    </subcellularLocation>
</comment>
<reference evidence="11" key="1">
    <citation type="submission" date="2019-03" db="EMBL/GenBank/DDBJ databases">
        <title>Single cell metagenomics reveals metabolic interactions within the superorganism composed of flagellate Streblomastix strix and complex community of Bacteroidetes bacteria on its surface.</title>
        <authorList>
            <person name="Treitli S.C."/>
            <person name="Kolisko M."/>
            <person name="Husnik F."/>
            <person name="Keeling P."/>
            <person name="Hampl V."/>
        </authorList>
    </citation>
    <scope>NUCLEOTIDE SEQUENCE</scope>
    <source>
        <strain evidence="11">STM</strain>
    </source>
</reference>
<name>A0A5J4Q8T3_9ZZZZ</name>
<sequence>YDFNYADIDSIVVLHGPQGTLYGRNAMGGLIRAYTKSPFTYHGTDVRLSAAMYDNYNISLTHYQHASEKLAFSAGGFYEHAGGFFDNTFLNKKIDRIDAGGGRIRAIYIPFQDLKFDLNFNYEYSDQGGYPYGLSGKKSETSATPAYNDESGYRRGLMNAGLNMEYTGTNFIFNSITGFQHLNDRMAMDEDFSPENIFFGIQHQNQSTLTEEIVFKSRKSLRWEWITGVFGFYQQVRTASSVIFKEDGIAEMQKLIDSTYKGTSSSRKIMSDTMLISGLYDTPVWGTALYHQSTFNDVLFTKLSLVLGLRLDYEQMAFTYDNHAPLRSQSFLNGIPISDILAKDFGMNGEKKNSFFLLLPKFALRYSFGKGNNMYISAGRGYRSGGYNIQMFPELIQDVIIQRPDPALPNEFFPQIHYKPEYSWNYELGSHLTLWQNRFLADIAIFHTRIENQQIVQFARSGLGRAIVNTGQSRNYGVEAAFRAHLTDDLSFNVNYGYTQAILTNYLTNLFDNDLEQIIDYSGNRVPFVPEQTFSLGGQYAIKFHANSFLDLLRFHINYTGIGKTYWTESNDAVQELYGTLNGRICALKGKTQIDLWIRNALNEKYATFYFELFGKGFAQAGKPMQVGVDVRLSF</sequence>
<dbReference type="AlphaFoldDB" id="A0A5J4Q8T3"/>
<dbReference type="EMBL" id="SNRY01004279">
    <property type="protein sequence ID" value="KAA6318175.1"/>
    <property type="molecule type" value="Genomic_DNA"/>
</dbReference>
<evidence type="ECO:0000259" key="10">
    <source>
        <dbReference type="Pfam" id="PF00593"/>
    </source>
</evidence>
<evidence type="ECO:0000256" key="9">
    <source>
        <dbReference type="ARBA" id="ARBA00023237"/>
    </source>
</evidence>
<proteinExistence type="predicted"/>
<dbReference type="PANTHER" id="PTHR32552:SF81">
    <property type="entry name" value="TONB-DEPENDENT OUTER MEMBRANE RECEPTOR"/>
    <property type="match status" value="1"/>
</dbReference>
<dbReference type="PANTHER" id="PTHR32552">
    <property type="entry name" value="FERRICHROME IRON RECEPTOR-RELATED"/>
    <property type="match status" value="1"/>
</dbReference>
<evidence type="ECO:0000256" key="8">
    <source>
        <dbReference type="ARBA" id="ARBA00023136"/>
    </source>
</evidence>
<accession>A0A5J4Q8T3</accession>
<keyword evidence="7" id="KW-0798">TonB box</keyword>
<comment type="caution">
    <text evidence="11">The sequence shown here is derived from an EMBL/GenBank/DDBJ whole genome shotgun (WGS) entry which is preliminary data.</text>
</comment>
<dbReference type="InterPro" id="IPR000531">
    <property type="entry name" value="Beta-barrel_TonB"/>
</dbReference>
<dbReference type="InterPro" id="IPR036942">
    <property type="entry name" value="Beta-barrel_TonB_sf"/>
</dbReference>
<keyword evidence="2" id="KW-0813">Transport</keyword>
<keyword evidence="6" id="KW-0406">Ion transport</keyword>
<keyword evidence="4" id="KW-0812">Transmembrane</keyword>
<keyword evidence="3" id="KW-0410">Iron transport</keyword>
<dbReference type="Pfam" id="PF00593">
    <property type="entry name" value="TonB_dep_Rec_b-barrel"/>
    <property type="match status" value="1"/>
</dbReference>
<protein>
    <recommendedName>
        <fullName evidence="10">TonB-dependent receptor-like beta-barrel domain-containing protein</fullName>
    </recommendedName>
</protein>
<evidence type="ECO:0000256" key="1">
    <source>
        <dbReference type="ARBA" id="ARBA00004571"/>
    </source>
</evidence>
<evidence type="ECO:0000256" key="7">
    <source>
        <dbReference type="ARBA" id="ARBA00023077"/>
    </source>
</evidence>